<feature type="compositionally biased region" description="Basic and acidic residues" evidence="1">
    <location>
        <begin position="128"/>
        <end position="139"/>
    </location>
</feature>
<protein>
    <recommendedName>
        <fullName evidence="4">Ser arg-related nuclear matrix protein</fullName>
    </recommendedName>
</protein>
<evidence type="ECO:0008006" key="4">
    <source>
        <dbReference type="Google" id="ProtNLM"/>
    </source>
</evidence>
<evidence type="ECO:0000256" key="1">
    <source>
        <dbReference type="SAM" id="MobiDB-lite"/>
    </source>
</evidence>
<name>A0A0A1T6N6_9HYPO</name>
<feature type="compositionally biased region" description="Basic and acidic residues" evidence="1">
    <location>
        <begin position="330"/>
        <end position="340"/>
    </location>
</feature>
<feature type="compositionally biased region" description="Basic and acidic residues" evidence="1">
    <location>
        <begin position="68"/>
        <end position="78"/>
    </location>
</feature>
<feature type="compositionally biased region" description="Basic and acidic residues" evidence="1">
    <location>
        <begin position="187"/>
        <end position="251"/>
    </location>
</feature>
<feature type="compositionally biased region" description="Low complexity" evidence="1">
    <location>
        <begin position="52"/>
        <end position="67"/>
    </location>
</feature>
<feature type="region of interest" description="Disordered" evidence="1">
    <location>
        <begin position="564"/>
        <end position="595"/>
    </location>
</feature>
<gene>
    <name evidence="2" type="ORF">VHEMI01162</name>
</gene>
<reference evidence="2 3" key="1">
    <citation type="journal article" date="2015" name="Genome Announc.">
        <title>Draft Genome Sequence and Gene Annotation of the Entomopathogenic Fungus Verticillium hemipterigenum.</title>
        <authorList>
            <person name="Horn F."/>
            <person name="Habel A."/>
            <person name="Scharf D.H."/>
            <person name="Dworschak J."/>
            <person name="Brakhage A.A."/>
            <person name="Guthke R."/>
            <person name="Hertweck C."/>
            <person name="Linde J."/>
        </authorList>
    </citation>
    <scope>NUCLEOTIDE SEQUENCE [LARGE SCALE GENOMIC DNA]</scope>
</reference>
<feature type="compositionally biased region" description="Polar residues" evidence="1">
    <location>
        <begin position="387"/>
        <end position="408"/>
    </location>
</feature>
<feature type="compositionally biased region" description="Basic and acidic residues" evidence="1">
    <location>
        <begin position="564"/>
        <end position="574"/>
    </location>
</feature>
<dbReference type="EMBL" id="CDHN01000001">
    <property type="protein sequence ID" value="CEJ81009.1"/>
    <property type="molecule type" value="Genomic_DNA"/>
</dbReference>
<feature type="compositionally biased region" description="Basic and acidic residues" evidence="1">
    <location>
        <begin position="151"/>
        <end position="179"/>
    </location>
</feature>
<feature type="region of interest" description="Disordered" evidence="1">
    <location>
        <begin position="501"/>
        <end position="538"/>
    </location>
</feature>
<feature type="region of interest" description="Disordered" evidence="1">
    <location>
        <begin position="323"/>
        <end position="479"/>
    </location>
</feature>
<evidence type="ECO:0000313" key="3">
    <source>
        <dbReference type="Proteomes" id="UP000039046"/>
    </source>
</evidence>
<feature type="compositionally biased region" description="Low complexity" evidence="1">
    <location>
        <begin position="501"/>
        <end position="514"/>
    </location>
</feature>
<feature type="region of interest" description="Disordered" evidence="1">
    <location>
        <begin position="23"/>
        <end position="296"/>
    </location>
</feature>
<sequence>MSDPIDIHDVLRNGYFTTTRHRNQDRLSTEVPDYNSLSRSAPSDYDGAYVIRQPEQHYQPQYEQQYQQRREERRESRPVSKKRQPPPPKPRVDDEDDILSQELGSCKLVVAEEEPGSRGDIDQPTLIEDVHEFNPERRFVFVSGDDPNATENKEQPAEPKKEKEAEVRPDKKPADRVDPVTKTPPSVDRDRGSDKPRSDRSSPRPKDESRPRRDSSPKRPREKEPSSRRYPDSSPRNSDDERLNPRLNTERRRSRQDLPVIDTTLLDDQRQPEHHRSRSAVSATRPDYFSPKQARFGEQMLSPDVIKHGANGREQVFYSYLSSSGNYRSGSRDEAPESRSKSSRSVSNNRRSETLDEHDSRRRYSKDRDRDRDQRESASSSRRYETRGSSMQGSSRGPSGQSTSYNSRDPSRGNDEYSKSQRSNDYQFQKPVITQGEPRSDRLRVERDDVRRDRSPSRRQTLPIEHPSASADVKAPTPPLKSAATFAASAGAAAVAGAMASAASSSTPAASKVAPPYPEGDSMKEIGGPTKREPNSAPYPELDLVTVEMPDLPPDVASYVIEVSDKDSDEDRSVQRNSWQPGKFDPEKGSLPVERPGAYRRYSESQDSQAMNKLPECKRINPVAGKIDWLTLPRSHFNICPDCYGSVFANSEYRTLFQPFFYPNTTLVSCDFGSSPWYRIAWLLIQKNKDADLGLFLHLAEAMHPDNTSPCPEDKRCTRNWLTIRDPNTGRSVPEFTVCRRCASMVETLLPNMERIFDDRSSASKSKCSMHFSSASKDFVLYFDAFETTAERAMTKRSEPNVSDLARKLRKVSTHNPCREDKPVTDGYWYYAKFLPDLTVCSDCYHSAVIPRIDEKSTIARNFYSKSQRVSQATCQLYSARMRDIFKTACRQEDPDYLREKVLRRRRAEDVINGKLRQLEQYGRNDSRTELEIDRLIREWREWE</sequence>
<dbReference type="OrthoDB" id="10259785at2759"/>
<evidence type="ECO:0000313" key="2">
    <source>
        <dbReference type="EMBL" id="CEJ81009.1"/>
    </source>
</evidence>
<feature type="compositionally biased region" description="Basic and acidic residues" evidence="1">
    <location>
        <begin position="409"/>
        <end position="419"/>
    </location>
</feature>
<dbReference type="STRING" id="1531966.A0A0A1T6N6"/>
<proteinExistence type="predicted"/>
<dbReference type="AlphaFoldDB" id="A0A0A1T6N6"/>
<organism evidence="2 3">
    <name type="scientific">[Torrubiella] hemipterigena</name>
    <dbReference type="NCBI Taxonomy" id="1531966"/>
    <lineage>
        <taxon>Eukaryota</taxon>
        <taxon>Fungi</taxon>
        <taxon>Dikarya</taxon>
        <taxon>Ascomycota</taxon>
        <taxon>Pezizomycotina</taxon>
        <taxon>Sordariomycetes</taxon>
        <taxon>Hypocreomycetidae</taxon>
        <taxon>Hypocreales</taxon>
        <taxon>Clavicipitaceae</taxon>
        <taxon>Clavicipitaceae incertae sedis</taxon>
        <taxon>'Torrubiella' clade</taxon>
    </lineage>
</organism>
<dbReference type="Proteomes" id="UP000039046">
    <property type="component" value="Unassembled WGS sequence"/>
</dbReference>
<keyword evidence="3" id="KW-1185">Reference proteome</keyword>
<feature type="compositionally biased region" description="Basic and acidic residues" evidence="1">
    <location>
        <begin position="438"/>
        <end position="456"/>
    </location>
</feature>
<dbReference type="HOGENOM" id="CLU_010037_0_0_1"/>
<feature type="compositionally biased region" description="Basic and acidic residues" evidence="1">
    <location>
        <begin position="350"/>
        <end position="386"/>
    </location>
</feature>
<accession>A0A0A1T6N6</accession>